<feature type="region of interest" description="Disordered" evidence="1">
    <location>
        <begin position="36"/>
        <end position="62"/>
    </location>
</feature>
<organism evidence="3 4">
    <name type="scientific">Danaus plexippus plexippus</name>
    <dbReference type="NCBI Taxonomy" id="278856"/>
    <lineage>
        <taxon>Eukaryota</taxon>
        <taxon>Metazoa</taxon>
        <taxon>Ecdysozoa</taxon>
        <taxon>Arthropoda</taxon>
        <taxon>Hexapoda</taxon>
        <taxon>Insecta</taxon>
        <taxon>Pterygota</taxon>
        <taxon>Neoptera</taxon>
        <taxon>Endopterygota</taxon>
        <taxon>Lepidoptera</taxon>
        <taxon>Glossata</taxon>
        <taxon>Ditrysia</taxon>
        <taxon>Papilionoidea</taxon>
        <taxon>Nymphalidae</taxon>
        <taxon>Danainae</taxon>
        <taxon>Danaini</taxon>
        <taxon>Danaina</taxon>
        <taxon>Danaus</taxon>
        <taxon>Danaus</taxon>
    </lineage>
</organism>
<gene>
    <name evidence="3" type="ORF">KGM_201408</name>
</gene>
<feature type="compositionally biased region" description="Polar residues" evidence="1">
    <location>
        <begin position="119"/>
        <end position="129"/>
    </location>
</feature>
<proteinExistence type="predicted"/>
<evidence type="ECO:0000256" key="2">
    <source>
        <dbReference type="SAM" id="SignalP"/>
    </source>
</evidence>
<evidence type="ECO:0000313" key="4">
    <source>
        <dbReference type="Proteomes" id="UP000007151"/>
    </source>
</evidence>
<feature type="compositionally biased region" description="Polar residues" evidence="1">
    <location>
        <begin position="88"/>
        <end position="106"/>
    </location>
</feature>
<dbReference type="AlphaFoldDB" id="A0A212F2L8"/>
<comment type="caution">
    <text evidence="3">The sequence shown here is derived from an EMBL/GenBank/DDBJ whole genome shotgun (WGS) entry which is preliminary data.</text>
</comment>
<keyword evidence="2" id="KW-0732">Signal</keyword>
<evidence type="ECO:0000313" key="3">
    <source>
        <dbReference type="EMBL" id="OWR47988.1"/>
    </source>
</evidence>
<dbReference type="InParanoid" id="A0A212F2L8"/>
<name>A0A212F2L8_DANPL</name>
<accession>A0A212F2L8</accession>
<dbReference type="KEGG" id="dpl:KGM_201408"/>
<dbReference type="Proteomes" id="UP000007151">
    <property type="component" value="Unassembled WGS sequence"/>
</dbReference>
<reference evidence="3 4" key="1">
    <citation type="journal article" date="2011" name="Cell">
        <title>The monarch butterfly genome yields insights into long-distance migration.</title>
        <authorList>
            <person name="Zhan S."/>
            <person name="Merlin C."/>
            <person name="Boore J.L."/>
            <person name="Reppert S.M."/>
        </authorList>
    </citation>
    <scope>NUCLEOTIDE SEQUENCE [LARGE SCALE GENOMIC DNA]</scope>
    <source>
        <strain evidence="3">F-2</strain>
    </source>
</reference>
<dbReference type="EMBL" id="AGBW02010715">
    <property type="protein sequence ID" value="OWR47988.1"/>
    <property type="molecule type" value="Genomic_DNA"/>
</dbReference>
<feature type="compositionally biased region" description="Pro residues" evidence="1">
    <location>
        <begin position="38"/>
        <end position="56"/>
    </location>
</feature>
<keyword evidence="4" id="KW-1185">Reference proteome</keyword>
<protein>
    <submittedName>
        <fullName evidence="3">Uncharacterized protein</fullName>
    </submittedName>
</protein>
<feature type="signal peptide" evidence="2">
    <location>
        <begin position="1"/>
        <end position="17"/>
    </location>
</feature>
<evidence type="ECO:0000256" key="1">
    <source>
        <dbReference type="SAM" id="MobiDB-lite"/>
    </source>
</evidence>
<sequence>MKTTALALLFCLITAHCATWDGVLLERLRRSPHYCDPDPQPIWPAPQPPSPAPGPTPSSHAFPLPAPIFPPPFWRGHHHHHRYYNEPQRYQEQNIRNLENDSNSPPCDSCDENKKPKNTAISNAQSETGNAVAIALLRS</sequence>
<feature type="chain" id="PRO_5013392776" evidence="2">
    <location>
        <begin position="18"/>
        <end position="139"/>
    </location>
</feature>
<feature type="region of interest" description="Disordered" evidence="1">
    <location>
        <begin position="84"/>
        <end position="129"/>
    </location>
</feature>